<dbReference type="EMBL" id="BTGU01000022">
    <property type="protein sequence ID" value="GMN46086.1"/>
    <property type="molecule type" value="Genomic_DNA"/>
</dbReference>
<keyword evidence="2" id="KW-1185">Reference proteome</keyword>
<gene>
    <name evidence="1" type="ORF">TIFTF001_015268</name>
</gene>
<evidence type="ECO:0000313" key="1">
    <source>
        <dbReference type="EMBL" id="GMN46086.1"/>
    </source>
</evidence>
<proteinExistence type="predicted"/>
<comment type="caution">
    <text evidence="1">The sequence shown here is derived from an EMBL/GenBank/DDBJ whole genome shotgun (WGS) entry which is preliminary data.</text>
</comment>
<dbReference type="PANTHER" id="PTHR33018">
    <property type="entry name" value="OS10G0338966 PROTEIN-RELATED"/>
    <property type="match status" value="1"/>
</dbReference>
<name>A0AA88AS88_FICCA</name>
<reference evidence="1" key="1">
    <citation type="submission" date="2023-07" db="EMBL/GenBank/DDBJ databases">
        <title>draft genome sequence of fig (Ficus carica).</title>
        <authorList>
            <person name="Takahashi T."/>
            <person name="Nishimura K."/>
        </authorList>
    </citation>
    <scope>NUCLEOTIDE SEQUENCE</scope>
</reference>
<dbReference type="Proteomes" id="UP001187192">
    <property type="component" value="Unassembled WGS sequence"/>
</dbReference>
<protein>
    <submittedName>
        <fullName evidence="1">Uncharacterized protein</fullName>
    </submittedName>
</protein>
<accession>A0AA88AS88</accession>
<organism evidence="1 2">
    <name type="scientific">Ficus carica</name>
    <name type="common">Common fig</name>
    <dbReference type="NCBI Taxonomy" id="3494"/>
    <lineage>
        <taxon>Eukaryota</taxon>
        <taxon>Viridiplantae</taxon>
        <taxon>Streptophyta</taxon>
        <taxon>Embryophyta</taxon>
        <taxon>Tracheophyta</taxon>
        <taxon>Spermatophyta</taxon>
        <taxon>Magnoliopsida</taxon>
        <taxon>eudicotyledons</taxon>
        <taxon>Gunneridae</taxon>
        <taxon>Pentapetalae</taxon>
        <taxon>rosids</taxon>
        <taxon>fabids</taxon>
        <taxon>Rosales</taxon>
        <taxon>Moraceae</taxon>
        <taxon>Ficeae</taxon>
        <taxon>Ficus</taxon>
    </lineage>
</organism>
<evidence type="ECO:0000313" key="2">
    <source>
        <dbReference type="Proteomes" id="UP001187192"/>
    </source>
</evidence>
<dbReference type="PANTHER" id="PTHR33018:SF34">
    <property type="entry name" value="OS02G0472350 PROTEIN"/>
    <property type="match status" value="1"/>
</dbReference>
<dbReference type="AlphaFoldDB" id="A0AA88AS88"/>
<sequence>MTRQWQLRHGLWLDMCVKPSGEYKNLSFRIVGDMIGDFNKHQTQGSFEYVGTNDILTKSLGNDEHSGQTRGQSKFVRQSHYFNIMQSSRENTEVSSVKRQLAALEKTINELCAKHGINRETMAKENTALTVD</sequence>